<sequence>MASELKIGQLQETQVERAYVVAQAGMPRLTLASWRQVTSGSERRNFIVAADINDYVRGLCHARMENHPLAGRLFDIAIFIVVSPFREQEIAAKLFSNVKKQAIDANCNYLRVWTLRPENWDLLDDQDYRHRWDHGSMHPL</sequence>
<dbReference type="EMBL" id="JABDYC010000010">
    <property type="protein sequence ID" value="MBX5025770.1"/>
    <property type="molecule type" value="Genomic_DNA"/>
</dbReference>
<dbReference type="Proteomes" id="UP000749740">
    <property type="component" value="Unassembled WGS sequence"/>
</dbReference>
<reference evidence="1 4" key="1">
    <citation type="submission" date="2020-04" db="EMBL/GenBank/DDBJ databases">
        <title>Global-level population genomics: horizontal gene transfer, symbiosis and evolution in Rhizobia.</title>
        <authorList>
            <person name="Gai Y."/>
        </authorList>
    </citation>
    <scope>NUCLEOTIDE SEQUENCE</scope>
    <source>
        <strain evidence="2 4">BLR33</strain>
        <strain evidence="1">BLR57</strain>
    </source>
</reference>
<dbReference type="SUPFAM" id="SSF55729">
    <property type="entry name" value="Acyl-CoA N-acyltransferases (Nat)"/>
    <property type="match status" value="1"/>
</dbReference>
<evidence type="ECO:0000313" key="4">
    <source>
        <dbReference type="Proteomes" id="UP000770629"/>
    </source>
</evidence>
<name>A0A9Q3MCD9_9HYPH</name>
<organism evidence="1 3">
    <name type="scientific">Rhizobium lentis</name>
    <dbReference type="NCBI Taxonomy" id="1138194"/>
    <lineage>
        <taxon>Bacteria</taxon>
        <taxon>Pseudomonadati</taxon>
        <taxon>Pseudomonadota</taxon>
        <taxon>Alphaproteobacteria</taxon>
        <taxon>Hyphomicrobiales</taxon>
        <taxon>Rhizobiaceae</taxon>
        <taxon>Rhizobium/Agrobacterium group</taxon>
        <taxon>Rhizobium</taxon>
    </lineage>
</organism>
<dbReference type="Proteomes" id="UP000770629">
    <property type="component" value="Unassembled WGS sequence"/>
</dbReference>
<protein>
    <recommendedName>
        <fullName evidence="5">N-acetyltransferase domain-containing protein</fullName>
    </recommendedName>
</protein>
<dbReference type="RefSeq" id="WP_221108408.1">
    <property type="nucleotide sequence ID" value="NZ_JABDXT010000012.1"/>
</dbReference>
<accession>A0A9Q3MCD9</accession>
<gene>
    <name evidence="2" type="ORF">HJB60_02805</name>
    <name evidence="1" type="ORF">HJB63_24935</name>
</gene>
<evidence type="ECO:0008006" key="5">
    <source>
        <dbReference type="Google" id="ProtNLM"/>
    </source>
</evidence>
<evidence type="ECO:0000313" key="1">
    <source>
        <dbReference type="EMBL" id="MBX5025770.1"/>
    </source>
</evidence>
<keyword evidence="4" id="KW-1185">Reference proteome</keyword>
<dbReference type="InterPro" id="IPR016181">
    <property type="entry name" value="Acyl_CoA_acyltransferase"/>
</dbReference>
<evidence type="ECO:0000313" key="2">
    <source>
        <dbReference type="EMBL" id="MBX5088107.1"/>
    </source>
</evidence>
<dbReference type="AlphaFoldDB" id="A0A9Q3MCD9"/>
<comment type="caution">
    <text evidence="1">The sequence shown here is derived from an EMBL/GenBank/DDBJ whole genome shotgun (WGS) entry which is preliminary data.</text>
</comment>
<proteinExistence type="predicted"/>
<dbReference type="EMBL" id="JABDYF010000001">
    <property type="protein sequence ID" value="MBX5088107.1"/>
    <property type="molecule type" value="Genomic_DNA"/>
</dbReference>
<dbReference type="Gene3D" id="3.40.630.30">
    <property type="match status" value="1"/>
</dbReference>
<evidence type="ECO:0000313" key="3">
    <source>
        <dbReference type="Proteomes" id="UP000749740"/>
    </source>
</evidence>